<reference evidence="1 2" key="1">
    <citation type="journal article" date="2016" name="Int. J. Syst. Evol. Microbiol.">
        <title>Paraphotobacterium marinum gen. nov., sp. nov., a member of the family Vibrionaceae, isolated from surface seawater.</title>
        <authorList>
            <person name="Huang Z."/>
            <person name="Dong C."/>
            <person name="Shao Z."/>
        </authorList>
    </citation>
    <scope>NUCLEOTIDE SEQUENCE [LARGE SCALE GENOMIC DNA]</scope>
    <source>
        <strain evidence="1 2">NSCS20N07D</strain>
    </source>
</reference>
<keyword evidence="2" id="KW-1185">Reference proteome</keyword>
<dbReference type="Proteomes" id="UP000242175">
    <property type="component" value="Chromosome small"/>
</dbReference>
<dbReference type="EMBL" id="CP022356">
    <property type="protein sequence ID" value="ASK79135.1"/>
    <property type="molecule type" value="Genomic_DNA"/>
</dbReference>
<evidence type="ECO:0000313" key="1">
    <source>
        <dbReference type="EMBL" id="ASK79135.1"/>
    </source>
</evidence>
<dbReference type="AlphaFoldDB" id="A0A220VFJ4"/>
<name>A0A220VFJ4_9GAMM</name>
<accession>A0A220VFJ4</accession>
<evidence type="ECO:0008006" key="3">
    <source>
        <dbReference type="Google" id="ProtNLM"/>
    </source>
</evidence>
<evidence type="ECO:0000313" key="2">
    <source>
        <dbReference type="Proteomes" id="UP000242175"/>
    </source>
</evidence>
<sequence length="55" mass="6550">MGVYQMKVKAKNFEHKSIILKDDMFDTFMFACNHPKRPNEALLDALKRTKKEDYL</sequence>
<dbReference type="OrthoDB" id="5817286at2"/>
<organism evidence="1 2">
    <name type="scientific">Paraphotobacterium marinum</name>
    <dbReference type="NCBI Taxonomy" id="1755811"/>
    <lineage>
        <taxon>Bacteria</taxon>
        <taxon>Pseudomonadati</taxon>
        <taxon>Pseudomonadota</taxon>
        <taxon>Gammaproteobacteria</taxon>
        <taxon>Vibrionales</taxon>
        <taxon>Vibrionaceae</taxon>
        <taxon>Paraphotobacterium</taxon>
    </lineage>
</organism>
<dbReference type="Gene3D" id="1.20.5.780">
    <property type="entry name" value="Single helix bin"/>
    <property type="match status" value="1"/>
</dbReference>
<dbReference type="KEGG" id="pmai:CF386_08685"/>
<protein>
    <recommendedName>
        <fullName evidence="3">DUF1778 domain-containing protein</fullName>
    </recommendedName>
</protein>
<proteinExistence type="predicted"/>
<gene>
    <name evidence="1" type="ORF">CF386_08685</name>
</gene>